<dbReference type="Proteomes" id="UP001214757">
    <property type="component" value="Unassembled WGS sequence"/>
</dbReference>
<accession>A0ABT5M992</accession>
<dbReference type="PANTHER" id="PTHR40661:SF3">
    <property type="entry name" value="FELS-1 PROPHAGE TRANSCRIPTIONAL REGULATOR"/>
    <property type="match status" value="1"/>
</dbReference>
<dbReference type="InterPro" id="IPR001387">
    <property type="entry name" value="Cro/C1-type_HTH"/>
</dbReference>
<keyword evidence="1" id="KW-0805">Transcription regulation</keyword>
<comment type="caution">
    <text evidence="5">The sequence shown here is derived from an EMBL/GenBank/DDBJ whole genome shotgun (WGS) entry which is preliminary data.</text>
</comment>
<name>A0ABT5M992_9GAMM</name>
<dbReference type="InterPro" id="IPR015927">
    <property type="entry name" value="Peptidase_S24_S26A/B/C"/>
</dbReference>
<dbReference type="InterPro" id="IPR036286">
    <property type="entry name" value="LexA/Signal_pep-like_sf"/>
</dbReference>
<organism evidence="5 6">
    <name type="scientific">Xenorhabdus aichiensis</name>
    <dbReference type="NCBI Taxonomy" id="3025874"/>
    <lineage>
        <taxon>Bacteria</taxon>
        <taxon>Pseudomonadati</taxon>
        <taxon>Pseudomonadota</taxon>
        <taxon>Gammaproteobacteria</taxon>
        <taxon>Enterobacterales</taxon>
        <taxon>Morganellaceae</taxon>
        <taxon>Xenorhabdus</taxon>
    </lineage>
</organism>
<dbReference type="SUPFAM" id="SSF47413">
    <property type="entry name" value="lambda repressor-like DNA-binding domains"/>
    <property type="match status" value="1"/>
</dbReference>
<dbReference type="SMART" id="SM00530">
    <property type="entry name" value="HTH_XRE"/>
    <property type="match status" value="1"/>
</dbReference>
<dbReference type="Pfam" id="PF00717">
    <property type="entry name" value="Peptidase_S24"/>
    <property type="match status" value="1"/>
</dbReference>
<gene>
    <name evidence="5" type="ORF">PSI22_18695</name>
</gene>
<dbReference type="PROSITE" id="PS50943">
    <property type="entry name" value="HTH_CROC1"/>
    <property type="match status" value="1"/>
</dbReference>
<dbReference type="Gene3D" id="1.10.260.40">
    <property type="entry name" value="lambda repressor-like DNA-binding domains"/>
    <property type="match status" value="1"/>
</dbReference>
<keyword evidence="6" id="KW-1185">Reference proteome</keyword>
<keyword evidence="2" id="KW-0238">DNA-binding</keyword>
<evidence type="ECO:0000256" key="3">
    <source>
        <dbReference type="ARBA" id="ARBA00023163"/>
    </source>
</evidence>
<proteinExistence type="predicted"/>
<feature type="domain" description="HTH cro/C1-type" evidence="4">
    <location>
        <begin position="14"/>
        <end position="70"/>
    </location>
</feature>
<dbReference type="CDD" id="cd00093">
    <property type="entry name" value="HTH_XRE"/>
    <property type="match status" value="1"/>
</dbReference>
<dbReference type="Pfam" id="PF13443">
    <property type="entry name" value="HTH_26"/>
    <property type="match status" value="1"/>
</dbReference>
<dbReference type="RefSeq" id="WP_273581046.1">
    <property type="nucleotide sequence ID" value="NZ_JAQRFO010000059.1"/>
</dbReference>
<evidence type="ECO:0000256" key="1">
    <source>
        <dbReference type="ARBA" id="ARBA00023015"/>
    </source>
</evidence>
<protein>
    <submittedName>
        <fullName evidence="5">S24 family peptidase</fullName>
    </submittedName>
</protein>
<evidence type="ECO:0000256" key="2">
    <source>
        <dbReference type="ARBA" id="ARBA00023125"/>
    </source>
</evidence>
<dbReference type="CDD" id="cd06529">
    <property type="entry name" value="S24_LexA-like"/>
    <property type="match status" value="1"/>
</dbReference>
<evidence type="ECO:0000313" key="5">
    <source>
        <dbReference type="EMBL" id="MDC9623610.1"/>
    </source>
</evidence>
<reference evidence="5 6" key="1">
    <citation type="submission" date="2023-02" db="EMBL/GenBank/DDBJ databases">
        <title>Entomopathogenic bacteria.</title>
        <authorList>
            <person name="Machado R.A."/>
        </authorList>
    </citation>
    <scope>NUCLEOTIDE SEQUENCE [LARGE SCALE GENOMIC DNA]</scope>
    <source>
        <strain evidence="5 6">XENO-7</strain>
    </source>
</reference>
<dbReference type="InterPro" id="IPR039418">
    <property type="entry name" value="LexA-like"/>
</dbReference>
<dbReference type="Gene3D" id="2.10.109.10">
    <property type="entry name" value="Umud Fragment, subunit A"/>
    <property type="match status" value="1"/>
</dbReference>
<dbReference type="InterPro" id="IPR010982">
    <property type="entry name" value="Lambda_DNA-bd_dom_sf"/>
</dbReference>
<dbReference type="SUPFAM" id="SSF51306">
    <property type="entry name" value="LexA/Signal peptidase"/>
    <property type="match status" value="1"/>
</dbReference>
<dbReference type="EMBL" id="JAQRFO010000059">
    <property type="protein sequence ID" value="MDC9623610.1"/>
    <property type="molecule type" value="Genomic_DNA"/>
</dbReference>
<evidence type="ECO:0000259" key="4">
    <source>
        <dbReference type="PROSITE" id="PS50943"/>
    </source>
</evidence>
<dbReference type="PANTHER" id="PTHR40661">
    <property type="match status" value="1"/>
</dbReference>
<keyword evidence="3" id="KW-0804">Transcription</keyword>
<evidence type="ECO:0000313" key="6">
    <source>
        <dbReference type="Proteomes" id="UP001214757"/>
    </source>
</evidence>
<sequence length="227" mass="25298">MASEFGIGFLAKNIRYLMERHGIPSVKDLAKRIKMNQPTLHRTLTGEVNDPKYTTLKHLADFFGVSVIDLIECDLQSAVPTAIAEINGDYFVQNFTNVPVRDDVVISDGDQLCETPASYGENNRYLRWPSYDSDVYAVKCTSASLVPRIKDGEFVVVEPNHELASGDEVLVITTDGTTTVKTFLFERDGQCHLLPVNEDHAPVRIPKNTVETMHYVAGIAKPTLLKK</sequence>